<evidence type="ECO:0000313" key="2">
    <source>
        <dbReference type="EMBL" id="CAG6465444.1"/>
    </source>
</evidence>
<reference evidence="2" key="1">
    <citation type="submission" date="2021-05" db="EMBL/GenBank/DDBJ databases">
        <authorList>
            <person name="Alioto T."/>
            <person name="Alioto T."/>
            <person name="Gomez Garrido J."/>
        </authorList>
    </citation>
    <scope>NUCLEOTIDE SEQUENCE</scope>
</reference>
<dbReference type="AlphaFoldDB" id="A0A8D8AXF7"/>
<organism evidence="2">
    <name type="scientific">Culex pipiens</name>
    <name type="common">House mosquito</name>
    <dbReference type="NCBI Taxonomy" id="7175"/>
    <lineage>
        <taxon>Eukaryota</taxon>
        <taxon>Metazoa</taxon>
        <taxon>Ecdysozoa</taxon>
        <taxon>Arthropoda</taxon>
        <taxon>Hexapoda</taxon>
        <taxon>Insecta</taxon>
        <taxon>Pterygota</taxon>
        <taxon>Neoptera</taxon>
        <taxon>Endopterygota</taxon>
        <taxon>Diptera</taxon>
        <taxon>Nematocera</taxon>
        <taxon>Culicoidea</taxon>
        <taxon>Culicidae</taxon>
        <taxon>Culicinae</taxon>
        <taxon>Culicini</taxon>
        <taxon>Culex</taxon>
        <taxon>Culex</taxon>
    </lineage>
</organism>
<protein>
    <submittedName>
        <fullName evidence="2">(northern house mosquito) hypothetical protein</fullName>
    </submittedName>
</protein>
<feature type="chain" id="PRO_5034328807" evidence="1">
    <location>
        <begin position="29"/>
        <end position="166"/>
    </location>
</feature>
<accession>A0A8D8AXF7</accession>
<proteinExistence type="predicted"/>
<sequence>MVFIASQSLLRVFCLLSFDLLLLHPVPADPEHGRQCLLGREQLRLPLRLLIAVSVLEASLKLGVIVRDVQQRWTLELGSVRALPVRISGTVHGRIKPFAVVNQIVVKRARSPLKVEIIRIGVQQFWQLVFRWLWTGKLRNLLNGLTRLGKFFLETGLWLSLLSLNA</sequence>
<dbReference type="EMBL" id="HBUE01053360">
    <property type="protein sequence ID" value="CAG6465444.1"/>
    <property type="molecule type" value="Transcribed_RNA"/>
</dbReference>
<evidence type="ECO:0000256" key="1">
    <source>
        <dbReference type="SAM" id="SignalP"/>
    </source>
</evidence>
<feature type="signal peptide" evidence="1">
    <location>
        <begin position="1"/>
        <end position="28"/>
    </location>
</feature>
<keyword evidence="1" id="KW-0732">Signal</keyword>
<name>A0A8D8AXF7_CULPI</name>